<dbReference type="EMBL" id="VHQI01000001">
    <property type="protein sequence ID" value="TPW44399.1"/>
    <property type="molecule type" value="Genomic_DNA"/>
</dbReference>
<dbReference type="RefSeq" id="WP_141174415.1">
    <property type="nucleotide sequence ID" value="NZ_JBHUFX010000013.1"/>
</dbReference>
<evidence type="ECO:0000256" key="1">
    <source>
        <dbReference type="PROSITE-ProRule" id="PRU00420"/>
    </source>
</evidence>
<reference evidence="2 3" key="1">
    <citation type="submission" date="2019-06" db="EMBL/GenBank/DDBJ databases">
        <authorList>
            <person name="Yang Y."/>
        </authorList>
    </citation>
    <scope>NUCLEOTIDE SEQUENCE [LARGE SCALE GENOMIC DNA]</scope>
    <source>
        <strain evidence="2 3">BIT-26</strain>
    </source>
</reference>
<name>A0A506VGL8_9GAMM</name>
<organism evidence="2 3">
    <name type="scientific">Mixta tenebrionis</name>
    <dbReference type="NCBI Taxonomy" id="2562439"/>
    <lineage>
        <taxon>Bacteria</taxon>
        <taxon>Pseudomonadati</taxon>
        <taxon>Pseudomonadota</taxon>
        <taxon>Gammaproteobacteria</taxon>
        <taxon>Enterobacterales</taxon>
        <taxon>Erwiniaceae</taxon>
        <taxon>Mixta</taxon>
    </lineage>
</organism>
<dbReference type="PANTHER" id="PTHR40398">
    <property type="entry name" value="PTS SYSTEM GLUCITOL/SORBITOL-SPECIFIC EIIA COMPONENT"/>
    <property type="match status" value="1"/>
</dbReference>
<dbReference type="InterPro" id="IPR036665">
    <property type="entry name" value="PTS_IIA_glucitol/sorbitol_sf"/>
</dbReference>
<keyword evidence="3" id="KW-1185">Reference proteome</keyword>
<gene>
    <name evidence="2" type="ORF">FKM52_01425</name>
</gene>
<accession>A0A506VGL8</accession>
<evidence type="ECO:0000313" key="2">
    <source>
        <dbReference type="EMBL" id="TPW44399.1"/>
    </source>
</evidence>
<dbReference type="InterPro" id="IPR004716">
    <property type="entry name" value="PTS_IIA_glucitol/sorbitol-sp"/>
</dbReference>
<dbReference type="PANTHER" id="PTHR40398:SF1">
    <property type="entry name" value="PTS SYSTEM GLUCITOL_SORBITOL-SPECIFIC EIIA COMPONENT"/>
    <property type="match status" value="1"/>
</dbReference>
<sequence length="122" mass="13245">MAALIYQLEVRAVGEFVRDYLQENKLILFAEPAPADIAFYCALHRPGELNELIQPGQKMRINQRVYAITAVGEAANKNLAQLGHITLSFDGAQQAELPGAVHVSGAPPPLISVGDRIVFSYG</sequence>
<proteinExistence type="predicted"/>
<dbReference type="Proteomes" id="UP000319523">
    <property type="component" value="Unassembled WGS sequence"/>
</dbReference>
<evidence type="ECO:0000313" key="3">
    <source>
        <dbReference type="Proteomes" id="UP000319523"/>
    </source>
</evidence>
<dbReference type="OrthoDB" id="5113885at2"/>
<dbReference type="GO" id="GO:0008982">
    <property type="term" value="F:protein-N(PI)-phosphohistidine-sugar phosphotransferase activity"/>
    <property type="evidence" value="ECO:0007669"/>
    <property type="project" value="InterPro"/>
</dbReference>
<dbReference type="PROSITE" id="PS51097">
    <property type="entry name" value="PTS_EIIA_TYPE_5"/>
    <property type="match status" value="1"/>
</dbReference>
<dbReference type="SUPFAM" id="SSF141530">
    <property type="entry name" value="PTSIIA/GutA-like"/>
    <property type="match status" value="1"/>
</dbReference>
<feature type="modified residue" description="Phosphohistidine; by HPr" evidence="1">
    <location>
        <position position="44"/>
    </location>
</feature>
<dbReference type="AlphaFoldDB" id="A0A506VGL8"/>
<dbReference type="Pfam" id="PF03829">
    <property type="entry name" value="PTSIIA_gutA"/>
    <property type="match status" value="1"/>
</dbReference>
<dbReference type="GO" id="GO:0009401">
    <property type="term" value="P:phosphoenolpyruvate-dependent sugar phosphotransferase system"/>
    <property type="evidence" value="ECO:0007669"/>
    <property type="project" value="InterPro"/>
</dbReference>
<protein>
    <submittedName>
        <fullName evidence="2">PTS fructose transporter subunit IIA</fullName>
    </submittedName>
</protein>
<dbReference type="GO" id="GO:0005737">
    <property type="term" value="C:cytoplasm"/>
    <property type="evidence" value="ECO:0007669"/>
    <property type="project" value="InterPro"/>
</dbReference>
<dbReference type="GO" id="GO:0016301">
    <property type="term" value="F:kinase activity"/>
    <property type="evidence" value="ECO:0007669"/>
    <property type="project" value="TreeGrafter"/>
</dbReference>
<dbReference type="Gene3D" id="2.40.33.40">
    <property type="entry name" value="Phosphotransferase system, glucitol/sorbitol-specific IIA component"/>
    <property type="match status" value="1"/>
</dbReference>
<comment type="caution">
    <text evidence="2">The sequence shown here is derived from an EMBL/GenBank/DDBJ whole genome shotgun (WGS) entry which is preliminary data.</text>
</comment>